<dbReference type="RefSeq" id="WP_197442175.1">
    <property type="nucleotide sequence ID" value="NZ_CP036267.1"/>
</dbReference>
<gene>
    <name evidence="2" type="ORF">Mal48_18750</name>
</gene>
<evidence type="ECO:0000256" key="1">
    <source>
        <dbReference type="SAM" id="SignalP"/>
    </source>
</evidence>
<proteinExistence type="predicted"/>
<reference evidence="2 3" key="1">
    <citation type="submission" date="2019-02" db="EMBL/GenBank/DDBJ databases">
        <title>Deep-cultivation of Planctomycetes and their phenomic and genomic characterization uncovers novel biology.</title>
        <authorList>
            <person name="Wiegand S."/>
            <person name="Jogler M."/>
            <person name="Boedeker C."/>
            <person name="Pinto D."/>
            <person name="Vollmers J."/>
            <person name="Rivas-Marin E."/>
            <person name="Kohn T."/>
            <person name="Peeters S.H."/>
            <person name="Heuer A."/>
            <person name="Rast P."/>
            <person name="Oberbeckmann S."/>
            <person name="Bunk B."/>
            <person name="Jeske O."/>
            <person name="Meyerdierks A."/>
            <person name="Storesund J.E."/>
            <person name="Kallscheuer N."/>
            <person name="Luecker S."/>
            <person name="Lage O.M."/>
            <person name="Pohl T."/>
            <person name="Merkel B.J."/>
            <person name="Hornburger P."/>
            <person name="Mueller R.-W."/>
            <person name="Bruemmer F."/>
            <person name="Labrenz M."/>
            <person name="Spormann A.M."/>
            <person name="Op den Camp H."/>
            <person name="Overmann J."/>
            <person name="Amann R."/>
            <person name="Jetten M.S.M."/>
            <person name="Mascher T."/>
            <person name="Medema M.H."/>
            <person name="Devos D.P."/>
            <person name="Kaster A.-K."/>
            <person name="Ovreas L."/>
            <person name="Rohde M."/>
            <person name="Galperin M.Y."/>
            <person name="Jogler C."/>
        </authorList>
    </citation>
    <scope>NUCLEOTIDE SEQUENCE [LARGE SCALE GENOMIC DNA]</scope>
    <source>
        <strain evidence="2 3">Mal48</strain>
    </source>
</reference>
<dbReference type="KEGG" id="tpol:Mal48_18750"/>
<keyword evidence="1" id="KW-0732">Signal</keyword>
<dbReference type="SUPFAM" id="SSF75005">
    <property type="entry name" value="Arabinanase/levansucrase/invertase"/>
    <property type="match status" value="2"/>
</dbReference>
<organism evidence="2 3">
    <name type="scientific">Thalassoglobus polymorphus</name>
    <dbReference type="NCBI Taxonomy" id="2527994"/>
    <lineage>
        <taxon>Bacteria</taxon>
        <taxon>Pseudomonadati</taxon>
        <taxon>Planctomycetota</taxon>
        <taxon>Planctomycetia</taxon>
        <taxon>Planctomycetales</taxon>
        <taxon>Planctomycetaceae</taxon>
        <taxon>Thalassoglobus</taxon>
    </lineage>
</organism>
<feature type="signal peptide" evidence="1">
    <location>
        <begin position="1"/>
        <end position="27"/>
    </location>
</feature>
<dbReference type="SUPFAM" id="SSF63829">
    <property type="entry name" value="Calcium-dependent phosphotriesterase"/>
    <property type="match status" value="1"/>
</dbReference>
<name>A0A517QLW3_9PLAN</name>
<dbReference type="EMBL" id="CP036267">
    <property type="protein sequence ID" value="QDT32628.1"/>
    <property type="molecule type" value="Genomic_DNA"/>
</dbReference>
<accession>A0A517QLW3</accession>
<dbReference type="PANTHER" id="PTHR35279:SF1">
    <property type="entry name" value="ARABINANASE_LEVANSUCRASE_INVERTASE"/>
    <property type="match status" value="1"/>
</dbReference>
<dbReference type="Gene3D" id="2.115.10.20">
    <property type="entry name" value="Glycosyl hydrolase domain, family 43"/>
    <property type="match status" value="2"/>
</dbReference>
<dbReference type="PANTHER" id="PTHR35279">
    <property type="match status" value="1"/>
</dbReference>
<sequence length="594" mass="65992" precursor="true">MKTMKTYVLRLTHSLLILLFLASVSNAAEISFRELRRVHIPEAHQAVAVDSSSFYAIANRTIARYEKGTSKKIGEWSAPDGSNVLHLNSGTVLDGKLYCANSNWPKSPLKNSVEIYSTDTLTHVASRTFEISDGAINWIERHQDAWWIVFAFYDDEVHQTFLARYNNDWEETGRWSFPETVLKRFRPNSNSGGSFGPNGNLFVTGHDHAELYVLKVPEQPGELEYLSTVPAPIAGQGIAWDHSDIGTLYGIVRKSKEVVKMQLSNSEAYAELKQPVEWIRNENNPVLPPRKGEGTFDSTRCMNPWVVRSGNSYKLYYGGGNDHSRHTIGVATAAVDDVTQWERKGPLFKNGPAGSFDAIWCVLPHAVKMDDSRWHLYYTGNAGRGSGLSSFPGIGLASSQNGLDWTRHGETPVLAPSGEPGTPDAIGIAGGSVLKVTQPDGAQQWHFYYTGCPTTGVRHDLNQQKVICLAVSDDGINWEKKGAVMLRDPNRNYEDIAVAGPVVHQEKDGSFRMWYSAIGSRWGYYSICYAESADGIHWRRGKNEGDNLQLAPTGKGWEKQMVEYPTVIREGDKLRLFYCGDGYGRSGIGTAISK</sequence>
<evidence type="ECO:0000313" key="3">
    <source>
        <dbReference type="Proteomes" id="UP000315724"/>
    </source>
</evidence>
<protein>
    <recommendedName>
        <fullName evidence="4">Glycosyl hydrolase family 32 N-terminal domain-containing protein</fullName>
    </recommendedName>
</protein>
<dbReference type="InterPro" id="IPR023296">
    <property type="entry name" value="Glyco_hydro_beta-prop_sf"/>
</dbReference>
<dbReference type="Proteomes" id="UP000315724">
    <property type="component" value="Chromosome"/>
</dbReference>
<feature type="chain" id="PRO_5022079561" description="Glycosyl hydrolase family 32 N-terminal domain-containing protein" evidence="1">
    <location>
        <begin position="28"/>
        <end position="594"/>
    </location>
</feature>
<evidence type="ECO:0000313" key="2">
    <source>
        <dbReference type="EMBL" id="QDT32628.1"/>
    </source>
</evidence>
<keyword evidence="3" id="KW-1185">Reference proteome</keyword>
<evidence type="ECO:0008006" key="4">
    <source>
        <dbReference type="Google" id="ProtNLM"/>
    </source>
</evidence>
<dbReference type="AlphaFoldDB" id="A0A517QLW3"/>